<evidence type="ECO:0000313" key="8">
    <source>
        <dbReference type="Proteomes" id="UP001201463"/>
    </source>
</evidence>
<comment type="caution">
    <text evidence="7">The sequence shown here is derived from an EMBL/GenBank/DDBJ whole genome shotgun (WGS) entry which is preliminary data.</text>
</comment>
<dbReference type="PANTHER" id="PTHR34137:SF1">
    <property type="entry name" value="EXODEOXYRIBONUCLEASE 7 SMALL SUBUNIT"/>
    <property type="match status" value="1"/>
</dbReference>
<keyword evidence="3 6" id="KW-0540">Nuclease</keyword>
<evidence type="ECO:0000256" key="3">
    <source>
        <dbReference type="ARBA" id="ARBA00022722"/>
    </source>
</evidence>
<evidence type="ECO:0000256" key="1">
    <source>
        <dbReference type="ARBA" id="ARBA00009998"/>
    </source>
</evidence>
<dbReference type="EMBL" id="JAJTWT010000001">
    <property type="protein sequence ID" value="MCE4536229.1"/>
    <property type="molecule type" value="Genomic_DNA"/>
</dbReference>
<evidence type="ECO:0000256" key="2">
    <source>
        <dbReference type="ARBA" id="ARBA00022490"/>
    </source>
</evidence>
<dbReference type="PANTHER" id="PTHR34137">
    <property type="entry name" value="EXODEOXYRIBONUCLEASE 7 SMALL SUBUNIT"/>
    <property type="match status" value="1"/>
</dbReference>
<dbReference type="HAMAP" id="MF_00337">
    <property type="entry name" value="Exonuc_7_S"/>
    <property type="match status" value="1"/>
</dbReference>
<comment type="similarity">
    <text evidence="1 6">Belongs to the XseB family.</text>
</comment>
<dbReference type="Gene3D" id="1.10.287.1040">
    <property type="entry name" value="Exonuclease VII, small subunit"/>
    <property type="match status" value="1"/>
</dbReference>
<comment type="subcellular location">
    <subcellularLocation>
        <location evidence="6">Cytoplasm</location>
    </subcellularLocation>
</comment>
<dbReference type="Pfam" id="PF02609">
    <property type="entry name" value="Exonuc_VII_S"/>
    <property type="match status" value="1"/>
</dbReference>
<evidence type="ECO:0000313" key="7">
    <source>
        <dbReference type="EMBL" id="MCE4536229.1"/>
    </source>
</evidence>
<protein>
    <recommendedName>
        <fullName evidence="6">Exodeoxyribonuclease 7 small subunit</fullName>
        <ecNumber evidence="6">3.1.11.6</ecNumber>
    </recommendedName>
    <alternativeName>
        <fullName evidence="6">Exodeoxyribonuclease VII small subunit</fullName>
        <shortName evidence="6">Exonuclease VII small subunit</shortName>
    </alternativeName>
</protein>
<dbReference type="PIRSF" id="PIRSF006488">
    <property type="entry name" value="Exonuc_VII_S"/>
    <property type="match status" value="1"/>
</dbReference>
<proteinExistence type="inferred from homology"/>
<comment type="subunit">
    <text evidence="6">Heterooligomer composed of large and small subunits.</text>
</comment>
<dbReference type="NCBIfam" id="TIGR01280">
    <property type="entry name" value="xseB"/>
    <property type="match status" value="1"/>
</dbReference>
<dbReference type="InterPro" id="IPR003761">
    <property type="entry name" value="Exonuc_VII_S"/>
</dbReference>
<keyword evidence="5 6" id="KW-0269">Exonuclease</keyword>
<evidence type="ECO:0000256" key="5">
    <source>
        <dbReference type="ARBA" id="ARBA00022839"/>
    </source>
</evidence>
<evidence type="ECO:0000256" key="6">
    <source>
        <dbReference type="HAMAP-Rule" id="MF_00337"/>
    </source>
</evidence>
<keyword evidence="4 6" id="KW-0378">Hydrolase</keyword>
<name>A0ABS8X6X2_9BURK</name>
<comment type="catalytic activity">
    <reaction evidence="6">
        <text>Exonucleolytic cleavage in either 5'- to 3'- or 3'- to 5'-direction to yield nucleoside 5'-phosphates.</text>
        <dbReference type="EC" id="3.1.11.6"/>
    </reaction>
</comment>
<keyword evidence="8" id="KW-1185">Reference proteome</keyword>
<keyword evidence="2 6" id="KW-0963">Cytoplasm</keyword>
<evidence type="ECO:0000256" key="4">
    <source>
        <dbReference type="ARBA" id="ARBA00022801"/>
    </source>
</evidence>
<comment type="function">
    <text evidence="6">Bidirectionally degrades single-stranded DNA into large acid-insoluble oligonucleotides, which are then degraded further into small acid-soluble oligonucleotides.</text>
</comment>
<dbReference type="GO" id="GO:0008855">
    <property type="term" value="F:exodeoxyribonuclease VII activity"/>
    <property type="evidence" value="ECO:0007669"/>
    <property type="project" value="UniProtKB-EC"/>
</dbReference>
<sequence>MSKTSPRTKAAATDGSELSYEQALDELERLVAAMEGQQLPLDQLLQSYQRGAELLALCRGRLQAVEQQVKLLDGAELKAWEGS</sequence>
<gene>
    <name evidence="6 7" type="primary">xseB</name>
    <name evidence="7" type="ORF">LXT12_03020</name>
</gene>
<dbReference type="InterPro" id="IPR037004">
    <property type="entry name" value="Exonuc_VII_ssu_sf"/>
</dbReference>
<accession>A0ABS8X6X2</accession>
<dbReference type="Proteomes" id="UP001201463">
    <property type="component" value="Unassembled WGS sequence"/>
</dbReference>
<organism evidence="7 8">
    <name type="scientific">Pelomonas caseinilytica</name>
    <dbReference type="NCBI Taxonomy" id="2906763"/>
    <lineage>
        <taxon>Bacteria</taxon>
        <taxon>Pseudomonadati</taxon>
        <taxon>Pseudomonadota</taxon>
        <taxon>Betaproteobacteria</taxon>
        <taxon>Burkholderiales</taxon>
        <taxon>Sphaerotilaceae</taxon>
        <taxon>Roseateles</taxon>
    </lineage>
</organism>
<dbReference type="RefSeq" id="WP_233389311.1">
    <property type="nucleotide sequence ID" value="NZ_JAJTWT010000001.1"/>
</dbReference>
<reference evidence="7 8" key="1">
    <citation type="submission" date="2021-12" db="EMBL/GenBank/DDBJ databases">
        <title>Genome seq of p7.</title>
        <authorList>
            <person name="Seo T."/>
        </authorList>
    </citation>
    <scope>NUCLEOTIDE SEQUENCE [LARGE SCALE GENOMIC DNA]</scope>
    <source>
        <strain evidence="7 8">P7</strain>
    </source>
</reference>
<dbReference type="SUPFAM" id="SSF116842">
    <property type="entry name" value="XseB-like"/>
    <property type="match status" value="1"/>
</dbReference>
<dbReference type="EC" id="3.1.11.6" evidence="6"/>